<reference evidence="2 3" key="1">
    <citation type="submission" date="2019-03" db="EMBL/GenBank/DDBJ databases">
        <authorList>
            <person name="Kim M.K.M."/>
        </authorList>
    </citation>
    <scope>NUCLEOTIDE SEQUENCE [LARGE SCALE GENOMIC DNA]</scope>
    <source>
        <strain evidence="2 3">17J68-15</strain>
    </source>
</reference>
<organism evidence="2 3">
    <name type="scientific">Flaviaesturariibacter aridisoli</name>
    <dbReference type="NCBI Taxonomy" id="2545761"/>
    <lineage>
        <taxon>Bacteria</taxon>
        <taxon>Pseudomonadati</taxon>
        <taxon>Bacteroidota</taxon>
        <taxon>Chitinophagia</taxon>
        <taxon>Chitinophagales</taxon>
        <taxon>Chitinophagaceae</taxon>
        <taxon>Flaviaestuariibacter</taxon>
    </lineage>
</organism>
<accession>A0A4V2WMM7</accession>
<dbReference type="InterPro" id="IPR018764">
    <property type="entry name" value="RskA_C"/>
</dbReference>
<dbReference type="InterPro" id="IPR051474">
    <property type="entry name" value="Anti-sigma-K/W_factor"/>
</dbReference>
<evidence type="ECO:0000259" key="1">
    <source>
        <dbReference type="Pfam" id="PF10099"/>
    </source>
</evidence>
<sequence>MNTLNIKEYISSGIIESYVLGLASDAERQEFEALCRQYPELAQARSRFEQALEAELLADAPAAPVFLKERVLSALSAEAAAPPAAVPLQRPAQVRPINPWKWAAAACALLAAGALWWAVSTSRRNDNLQAGTASTGSADSLRQQLDATRGELAELKREADMLRNPNLKMTALQSVPTAPTRSHVTVMWDTTSKDVYLMIQNLPAPASGKQYQLWALIDKKPVDLGVFELRQDKLMVKMKNVQNAQAFAITLEPKGGSEAPTLQNMYVYGEL</sequence>
<dbReference type="EMBL" id="SKFH01000014">
    <property type="protein sequence ID" value="TCZ70995.1"/>
    <property type="molecule type" value="Genomic_DNA"/>
</dbReference>
<proteinExistence type="predicted"/>
<dbReference type="GO" id="GO:0006417">
    <property type="term" value="P:regulation of translation"/>
    <property type="evidence" value="ECO:0007669"/>
    <property type="project" value="TreeGrafter"/>
</dbReference>
<gene>
    <name evidence="2" type="ORF">E0486_10240</name>
</gene>
<keyword evidence="3" id="KW-1185">Reference proteome</keyword>
<evidence type="ECO:0000313" key="3">
    <source>
        <dbReference type="Proteomes" id="UP000295164"/>
    </source>
</evidence>
<dbReference type="PANTHER" id="PTHR37461">
    <property type="entry name" value="ANTI-SIGMA-K FACTOR RSKA"/>
    <property type="match status" value="1"/>
</dbReference>
<dbReference type="GO" id="GO:0016989">
    <property type="term" value="F:sigma factor antagonist activity"/>
    <property type="evidence" value="ECO:0007669"/>
    <property type="project" value="TreeGrafter"/>
</dbReference>
<dbReference type="PANTHER" id="PTHR37461:SF1">
    <property type="entry name" value="ANTI-SIGMA-K FACTOR RSKA"/>
    <property type="match status" value="1"/>
</dbReference>
<dbReference type="Pfam" id="PF10099">
    <property type="entry name" value="RskA_C"/>
    <property type="match status" value="1"/>
</dbReference>
<protein>
    <submittedName>
        <fullName evidence="2">Anti-sigma factor</fullName>
    </submittedName>
</protein>
<comment type="caution">
    <text evidence="2">The sequence shown here is derived from an EMBL/GenBank/DDBJ whole genome shotgun (WGS) entry which is preliminary data.</text>
</comment>
<dbReference type="Proteomes" id="UP000295164">
    <property type="component" value="Unassembled WGS sequence"/>
</dbReference>
<name>A0A4V2WMM7_9BACT</name>
<dbReference type="OrthoDB" id="1420916at2"/>
<dbReference type="GO" id="GO:0005886">
    <property type="term" value="C:plasma membrane"/>
    <property type="evidence" value="ECO:0007669"/>
    <property type="project" value="InterPro"/>
</dbReference>
<evidence type="ECO:0000313" key="2">
    <source>
        <dbReference type="EMBL" id="TCZ70995.1"/>
    </source>
</evidence>
<feature type="domain" description="Anti-sigma K factor RskA C-terminal" evidence="1">
    <location>
        <begin position="103"/>
        <end position="261"/>
    </location>
</feature>
<dbReference type="AlphaFoldDB" id="A0A4V2WMM7"/>